<accession>A0ABV8WBX6</accession>
<dbReference type="Pfam" id="PF19404">
    <property type="entry name" value="DUF5977"/>
    <property type="match status" value="1"/>
</dbReference>
<dbReference type="InterPro" id="IPR013783">
    <property type="entry name" value="Ig-like_fold"/>
</dbReference>
<dbReference type="EMBL" id="JBHSCO010000009">
    <property type="protein sequence ID" value="MFC4394259.1"/>
    <property type="molecule type" value="Genomic_DNA"/>
</dbReference>
<dbReference type="PROSITE" id="PS50853">
    <property type="entry name" value="FN3"/>
    <property type="match status" value="1"/>
</dbReference>
<dbReference type="InterPro" id="IPR036116">
    <property type="entry name" value="FN3_sf"/>
</dbReference>
<name>A0ABV8WBX6_9FLAO</name>
<dbReference type="CDD" id="cd00063">
    <property type="entry name" value="FN3"/>
    <property type="match status" value="1"/>
</dbReference>
<evidence type="ECO:0000313" key="3">
    <source>
        <dbReference type="Proteomes" id="UP001595719"/>
    </source>
</evidence>
<dbReference type="RefSeq" id="WP_179002476.1">
    <property type="nucleotide sequence ID" value="NZ_JBHSCO010000009.1"/>
</dbReference>
<feature type="domain" description="Fibronectin type-III" evidence="1">
    <location>
        <begin position="93"/>
        <end position="181"/>
    </location>
</feature>
<dbReference type="InterPro" id="IPR003961">
    <property type="entry name" value="FN3_dom"/>
</dbReference>
<dbReference type="Proteomes" id="UP001595719">
    <property type="component" value="Unassembled WGS sequence"/>
</dbReference>
<sequence length="364" mass="39789">MEENTTYKPFAYQENYIPAEGETVFYNTEQTLTKTKNDCTAGIPSSVNLTAEANKFVSNESVDEANEQAEAWLKTNSQAYANNTGTCFIDSTPPSTILLSTSNITPNTVVLSWTEATDNIGVSGYDIYIDDTFLDATSNDVLSYTVNELSSSTSYSFYIKAKDFAGNSSNSNVLEVTTLPLTLTLKAVKSVIFEKKSTSWSGCKDAASADLQHTDNNVIGGGKDASYFYLNRYRGVIDTSSIATKPKTAKIKFKFAQNTVGGALTFNLYGANIQIPVGQNFQLVDWNDWDSSTFINSVSVPVNSTSENEISLTSSQLDLLLSQQAFNFFLISNGDRNNSDPSTNNRPTLSITPSTGEVYLECEF</sequence>
<evidence type="ECO:0000313" key="2">
    <source>
        <dbReference type="EMBL" id="MFC4394259.1"/>
    </source>
</evidence>
<dbReference type="SUPFAM" id="SSF49265">
    <property type="entry name" value="Fibronectin type III"/>
    <property type="match status" value="1"/>
</dbReference>
<comment type="caution">
    <text evidence="2">The sequence shown here is derived from an EMBL/GenBank/DDBJ whole genome shotgun (WGS) entry which is preliminary data.</text>
</comment>
<proteinExistence type="predicted"/>
<organism evidence="2 3">
    <name type="scientific">Flavobacterium quisquiliarum</name>
    <dbReference type="NCBI Taxonomy" id="1834436"/>
    <lineage>
        <taxon>Bacteria</taxon>
        <taxon>Pseudomonadati</taxon>
        <taxon>Bacteroidota</taxon>
        <taxon>Flavobacteriia</taxon>
        <taxon>Flavobacteriales</taxon>
        <taxon>Flavobacteriaceae</taxon>
        <taxon>Flavobacterium</taxon>
    </lineage>
</organism>
<gene>
    <name evidence="2" type="ORF">ACFOY0_24935</name>
</gene>
<evidence type="ECO:0000259" key="1">
    <source>
        <dbReference type="PROSITE" id="PS50853"/>
    </source>
</evidence>
<protein>
    <submittedName>
        <fullName evidence="2">DUF5977 domain-containing protein</fullName>
    </submittedName>
</protein>
<reference evidence="3" key="1">
    <citation type="journal article" date="2019" name="Int. J. Syst. Evol. Microbiol.">
        <title>The Global Catalogue of Microorganisms (GCM) 10K type strain sequencing project: providing services to taxonomists for standard genome sequencing and annotation.</title>
        <authorList>
            <consortium name="The Broad Institute Genomics Platform"/>
            <consortium name="The Broad Institute Genome Sequencing Center for Infectious Disease"/>
            <person name="Wu L."/>
            <person name="Ma J."/>
        </authorList>
    </citation>
    <scope>NUCLEOTIDE SEQUENCE [LARGE SCALE GENOMIC DNA]</scope>
    <source>
        <strain evidence="3">CGMCC 1.15345</strain>
    </source>
</reference>
<dbReference type="Pfam" id="PF00041">
    <property type="entry name" value="fn3"/>
    <property type="match status" value="1"/>
</dbReference>
<dbReference type="InterPro" id="IPR046020">
    <property type="entry name" value="DUF5977"/>
</dbReference>
<dbReference type="SMART" id="SM00060">
    <property type="entry name" value="FN3"/>
    <property type="match status" value="1"/>
</dbReference>
<keyword evidence="3" id="KW-1185">Reference proteome</keyword>
<dbReference type="Gene3D" id="2.60.40.10">
    <property type="entry name" value="Immunoglobulins"/>
    <property type="match status" value="1"/>
</dbReference>